<organism evidence="5 6">
    <name type="scientific">Skeletonema marinoi</name>
    <dbReference type="NCBI Taxonomy" id="267567"/>
    <lineage>
        <taxon>Eukaryota</taxon>
        <taxon>Sar</taxon>
        <taxon>Stramenopiles</taxon>
        <taxon>Ochrophyta</taxon>
        <taxon>Bacillariophyta</taxon>
        <taxon>Coscinodiscophyceae</taxon>
        <taxon>Thalassiosirophycidae</taxon>
        <taxon>Thalassiosirales</taxon>
        <taxon>Skeletonemataceae</taxon>
        <taxon>Skeletonema</taxon>
        <taxon>Skeletonema marinoi-dohrnii complex</taxon>
    </lineage>
</organism>
<dbReference type="AlphaFoldDB" id="A0AAD8Y0H5"/>
<dbReference type="PROSITE" id="PS00584">
    <property type="entry name" value="PFKB_KINASES_2"/>
    <property type="match status" value="1"/>
</dbReference>
<keyword evidence="1" id="KW-0808">Transferase</keyword>
<dbReference type="PANTHER" id="PTHR24006">
    <property type="entry name" value="UBIQUITIN CARBOXYL-TERMINAL HYDROLASE"/>
    <property type="match status" value="1"/>
</dbReference>
<keyword evidence="6" id="KW-1185">Reference proteome</keyword>
<reference evidence="5" key="1">
    <citation type="submission" date="2023-06" db="EMBL/GenBank/DDBJ databases">
        <title>Survivors Of The Sea: Transcriptome response of Skeletonema marinoi to long-term dormancy.</title>
        <authorList>
            <person name="Pinder M.I.M."/>
            <person name="Kourtchenko O."/>
            <person name="Robertson E.K."/>
            <person name="Larsson T."/>
            <person name="Maumus F."/>
            <person name="Osuna-Cruz C.M."/>
            <person name="Vancaester E."/>
            <person name="Stenow R."/>
            <person name="Vandepoele K."/>
            <person name="Ploug H."/>
            <person name="Bruchert V."/>
            <person name="Godhe A."/>
            <person name="Topel M."/>
        </authorList>
    </citation>
    <scope>NUCLEOTIDE SEQUENCE</scope>
    <source>
        <strain evidence="5">R05AC</strain>
    </source>
</reference>
<dbReference type="SUPFAM" id="SSF53613">
    <property type="entry name" value="Ribokinase-like"/>
    <property type="match status" value="1"/>
</dbReference>
<feature type="domain" description="USP" evidence="4">
    <location>
        <begin position="80"/>
        <end position="400"/>
    </location>
</feature>
<protein>
    <submittedName>
        <fullName evidence="5">Ubiquitin carboxyl-terminal hydrolase</fullName>
        <ecNumber evidence="5">3.4.19.12</ecNumber>
    </submittedName>
</protein>
<feature type="non-terminal residue" evidence="5">
    <location>
        <position position="1"/>
    </location>
</feature>
<dbReference type="PANTHER" id="PTHR24006:SF937">
    <property type="entry name" value="UBIQUITIN CARBOXYL-TERMINAL HYDROLASE"/>
    <property type="match status" value="1"/>
</dbReference>
<dbReference type="InterPro" id="IPR028889">
    <property type="entry name" value="USP"/>
</dbReference>
<accession>A0AAD8Y0H5</accession>
<feature type="compositionally biased region" description="Basic and acidic residues" evidence="3">
    <location>
        <begin position="545"/>
        <end position="555"/>
    </location>
</feature>
<evidence type="ECO:0000313" key="6">
    <source>
        <dbReference type="Proteomes" id="UP001224775"/>
    </source>
</evidence>
<dbReference type="SUPFAM" id="SSF54001">
    <property type="entry name" value="Cysteine proteinases"/>
    <property type="match status" value="1"/>
</dbReference>
<evidence type="ECO:0000256" key="1">
    <source>
        <dbReference type="ARBA" id="ARBA00022679"/>
    </source>
</evidence>
<dbReference type="InterPro" id="IPR011611">
    <property type="entry name" value="PfkB_dom"/>
</dbReference>
<keyword evidence="2" id="KW-0418">Kinase</keyword>
<dbReference type="Pfam" id="PF00443">
    <property type="entry name" value="UCH"/>
    <property type="match status" value="1"/>
</dbReference>
<dbReference type="Gene3D" id="3.40.1190.20">
    <property type="match status" value="1"/>
</dbReference>
<dbReference type="GO" id="GO:0005829">
    <property type="term" value="C:cytosol"/>
    <property type="evidence" value="ECO:0007669"/>
    <property type="project" value="TreeGrafter"/>
</dbReference>
<sequence length="984" mass="109786">ERNAQIIRKHSFNRKLLVYGSGSVDSDDDDADSAYGSCLTGMSTIYDEEDALNLARALEDGNDNVGRGMSGPKFARKKKWGRRSKDDASVFSQSTVHSEMYQVVDKQLNEDQSQKGDELSIWLTNELTQMTIDYTKPTRKSARASQKGFVGSFLGYGGSNNRPTANRVVDPGSITRKVHVISPTLRPYQQEDAHEFFRTLLSALTMHGRNPRLSSLFDGLLESSVTCQTCKKISLTRDRYMDLSLDINSKSIHTLSDALENFTMDETLDADNKVTCTRCKAKRVVTKGLRLATAPTMLVINYKRFAYDMYGRMSRIAKNVSFPLRLVIKDFMSKANRGKPPPYSLVAVLVHKGRSCDRGHYIAYVRKGKDWYLANDEVVTKVDVSEVLSAQAYVLVYEVEGMKEKHNFDCYSRYHESFDNKGDDVESIEHLRQNGGISMWDFSALSQLLETCGDVGLCGNPSNVVETTEKSKNSASKYSFDENDDTETGNGKSKIDKLGIHAKEDDDINRKHYKRGRSYTPSQRNRNKEEEDDDDDIQHRSFSASERDARDDFNRRRTRSTSFSLVEKKSKAKEKPRPGLLHADSSRLGKWLGPTMDQGTTKKKKLISIVGDAFADIYCYLDKKTPHVVVGGDARLSQPMTTRAGGSGLNTSTHLCSLINHFGINDDTDIEVNFQTVINENDEYGKLITSHAKCHGFNLLNRRVSDYPSCFFGTDEESKLASGGKSSGHCAVIIAQGERSFMTHIGCLGDYRGSHILDESINETYDLQHLHVSGYFNIPGFWDGELGSKLEEIKQRNKEITISLVPQHDATETWDGGLLEALFNIDFLILSEVEAKGITKYHDSAAIRKKTFFEYAATYFHDKSPNTHVIITLGSDGCVHLKNRAIDKVATVKKEPIDPTGAGDAFAAGFVYGFLDYMSQNKDNCGITSHALKTSMLWGCASGCCCVGIDGASRPPEKKIIEQVLTGVQAVNEAESVKPPSEER</sequence>
<dbReference type="InterPro" id="IPR050164">
    <property type="entry name" value="Peptidase_C19"/>
</dbReference>
<dbReference type="GO" id="GO:0016301">
    <property type="term" value="F:kinase activity"/>
    <property type="evidence" value="ECO:0007669"/>
    <property type="project" value="UniProtKB-KW"/>
</dbReference>
<name>A0AAD8Y0H5_9STRA</name>
<dbReference type="GO" id="GO:0016579">
    <property type="term" value="P:protein deubiquitination"/>
    <property type="evidence" value="ECO:0007669"/>
    <property type="project" value="InterPro"/>
</dbReference>
<dbReference type="GO" id="GO:0005634">
    <property type="term" value="C:nucleus"/>
    <property type="evidence" value="ECO:0007669"/>
    <property type="project" value="TreeGrafter"/>
</dbReference>
<feature type="region of interest" description="Disordered" evidence="3">
    <location>
        <begin position="467"/>
        <end position="587"/>
    </location>
</feature>
<dbReference type="Gene3D" id="3.90.70.10">
    <property type="entry name" value="Cysteine proteinases"/>
    <property type="match status" value="1"/>
</dbReference>
<proteinExistence type="predicted"/>
<evidence type="ECO:0000313" key="5">
    <source>
        <dbReference type="EMBL" id="KAK1737132.1"/>
    </source>
</evidence>
<evidence type="ECO:0000256" key="3">
    <source>
        <dbReference type="SAM" id="MobiDB-lite"/>
    </source>
</evidence>
<feature type="compositionally biased region" description="Basic and acidic residues" evidence="3">
    <location>
        <begin position="566"/>
        <end position="577"/>
    </location>
</feature>
<dbReference type="EMBL" id="JATAAI010000026">
    <property type="protein sequence ID" value="KAK1737132.1"/>
    <property type="molecule type" value="Genomic_DNA"/>
</dbReference>
<evidence type="ECO:0000259" key="4">
    <source>
        <dbReference type="PROSITE" id="PS50235"/>
    </source>
</evidence>
<dbReference type="InterPro" id="IPR002173">
    <property type="entry name" value="Carboh/pur_kinase_PfkB_CS"/>
</dbReference>
<dbReference type="InterPro" id="IPR029056">
    <property type="entry name" value="Ribokinase-like"/>
</dbReference>
<dbReference type="EC" id="3.4.19.12" evidence="5"/>
<dbReference type="PROSITE" id="PS00973">
    <property type="entry name" value="USP_2"/>
    <property type="match status" value="1"/>
</dbReference>
<dbReference type="GO" id="GO:0004843">
    <property type="term" value="F:cysteine-type deubiquitinase activity"/>
    <property type="evidence" value="ECO:0007669"/>
    <property type="project" value="UniProtKB-EC"/>
</dbReference>
<evidence type="ECO:0000256" key="2">
    <source>
        <dbReference type="ARBA" id="ARBA00022777"/>
    </source>
</evidence>
<gene>
    <name evidence="5" type="ORF">QTG54_011999</name>
</gene>
<dbReference type="Proteomes" id="UP001224775">
    <property type="component" value="Unassembled WGS sequence"/>
</dbReference>
<dbReference type="InterPro" id="IPR018200">
    <property type="entry name" value="USP_CS"/>
</dbReference>
<dbReference type="InterPro" id="IPR001394">
    <property type="entry name" value="Peptidase_C19_UCH"/>
</dbReference>
<dbReference type="InterPro" id="IPR038765">
    <property type="entry name" value="Papain-like_cys_pep_sf"/>
</dbReference>
<dbReference type="Pfam" id="PF00294">
    <property type="entry name" value="PfkB"/>
    <property type="match status" value="1"/>
</dbReference>
<keyword evidence="5" id="KW-0378">Hydrolase</keyword>
<feature type="compositionally biased region" description="Basic and acidic residues" evidence="3">
    <location>
        <begin position="493"/>
        <end position="510"/>
    </location>
</feature>
<comment type="caution">
    <text evidence="5">The sequence shown here is derived from an EMBL/GenBank/DDBJ whole genome shotgun (WGS) entry which is preliminary data.</text>
</comment>
<dbReference type="PROSITE" id="PS50235">
    <property type="entry name" value="USP_3"/>
    <property type="match status" value="1"/>
</dbReference>